<feature type="transmembrane region" description="Helical" evidence="5">
    <location>
        <begin position="79"/>
        <end position="96"/>
    </location>
</feature>
<evidence type="ECO:0000256" key="1">
    <source>
        <dbReference type="ARBA" id="ARBA00004141"/>
    </source>
</evidence>
<evidence type="ECO:0008006" key="8">
    <source>
        <dbReference type="Google" id="ProtNLM"/>
    </source>
</evidence>
<organism evidence="6 7">
    <name type="scientific">Alienimonas chondri</name>
    <dbReference type="NCBI Taxonomy" id="2681879"/>
    <lineage>
        <taxon>Bacteria</taxon>
        <taxon>Pseudomonadati</taxon>
        <taxon>Planctomycetota</taxon>
        <taxon>Planctomycetia</taxon>
        <taxon>Planctomycetales</taxon>
        <taxon>Planctomycetaceae</taxon>
        <taxon>Alienimonas</taxon>
    </lineage>
</organism>
<dbReference type="SUPFAM" id="SSF161098">
    <property type="entry name" value="MetI-like"/>
    <property type="match status" value="1"/>
</dbReference>
<feature type="transmembrane region" description="Helical" evidence="5">
    <location>
        <begin position="136"/>
        <end position="155"/>
    </location>
</feature>
<keyword evidence="3 5" id="KW-1133">Transmembrane helix</keyword>
<sequence>MSLWPSVLLSLARTLLVVGLAIPAAAPIARRLRGERSNLWWAGVLAPLLVPELLTGYGWSNFSLSLAAKPWANEALTAALIWGRCVCAAAALLAVAPPSTRTASAVFLRKLVFTGTPRPRGASALQAWMREGALRAIARFGPAAGVAGLFAFGQFEVPSLAGVKTWEPFGWAGQSAWTVALFDAHADMQSLAGSLRLALPAVLVQLVGLIPLLIWLRRSGERGPGDERQGGASRGSLIAASAVLAAAAGLTVLVPAGVLAWETGLQGWTELAASEWRLSSFAEELGLSLAVGAAAAALAGSVLWAAGHVRGPAGTALIALLIAPGLCGPLVAGLIVKAGVTFAAANDWPGGRVLQESFLPLIVAVALFLLPRAALLRAFAPGHGSGAFLAGLLRNGTRSQRRAGGRIWWGLTGRSTWVRWGLLTLWGGADVSAAALLTPAGYQTAPHGLYNLMHYGHNAVLGALCLLNTVAPAVLLALGAWAAPRGRALRGPAIGTTS</sequence>
<evidence type="ECO:0000256" key="2">
    <source>
        <dbReference type="ARBA" id="ARBA00022692"/>
    </source>
</evidence>
<feature type="transmembrane region" description="Helical" evidence="5">
    <location>
        <begin position="318"/>
        <end position="345"/>
    </location>
</feature>
<gene>
    <name evidence="6" type="ORF">LzC2_16880</name>
</gene>
<keyword evidence="7" id="KW-1185">Reference proteome</keyword>
<dbReference type="Proteomes" id="UP000609651">
    <property type="component" value="Unassembled WGS sequence"/>
</dbReference>
<feature type="transmembrane region" description="Helical" evidence="5">
    <location>
        <begin position="420"/>
        <end position="440"/>
    </location>
</feature>
<feature type="transmembrane region" description="Helical" evidence="5">
    <location>
        <begin position="357"/>
        <end position="375"/>
    </location>
</feature>
<feature type="transmembrane region" description="Helical" evidence="5">
    <location>
        <begin position="237"/>
        <end position="261"/>
    </location>
</feature>
<proteinExistence type="predicted"/>
<feature type="transmembrane region" description="Helical" evidence="5">
    <location>
        <begin position="6"/>
        <end position="26"/>
    </location>
</feature>
<dbReference type="EMBL" id="WTPX01000043">
    <property type="protein sequence ID" value="NNJ25616.1"/>
    <property type="molecule type" value="Genomic_DNA"/>
</dbReference>
<evidence type="ECO:0000313" key="7">
    <source>
        <dbReference type="Proteomes" id="UP000609651"/>
    </source>
</evidence>
<feature type="transmembrane region" description="Helical" evidence="5">
    <location>
        <begin position="285"/>
        <end position="306"/>
    </location>
</feature>
<feature type="transmembrane region" description="Helical" evidence="5">
    <location>
        <begin position="197"/>
        <end position="216"/>
    </location>
</feature>
<keyword evidence="4 5" id="KW-0472">Membrane</keyword>
<reference evidence="6 7" key="1">
    <citation type="journal article" date="2020" name="Syst. Appl. Microbiol.">
        <title>Alienimonas chondri sp. nov., a novel planctomycete isolated from the biofilm of the red alga Chondrus crispus.</title>
        <authorList>
            <person name="Vitorino I."/>
            <person name="Albuquerque L."/>
            <person name="Wiegand S."/>
            <person name="Kallscheuer N."/>
            <person name="da Costa M.S."/>
            <person name="Lobo-da-Cunha A."/>
            <person name="Jogler C."/>
            <person name="Lage O.M."/>
        </authorList>
    </citation>
    <scope>NUCLEOTIDE SEQUENCE [LARGE SCALE GENOMIC DNA]</scope>
    <source>
        <strain evidence="6 7">LzC2</strain>
    </source>
</reference>
<feature type="transmembrane region" description="Helical" evidence="5">
    <location>
        <begin position="38"/>
        <end position="59"/>
    </location>
</feature>
<dbReference type="InterPro" id="IPR035906">
    <property type="entry name" value="MetI-like_sf"/>
</dbReference>
<keyword evidence="2 5" id="KW-0812">Transmembrane</keyword>
<feature type="transmembrane region" description="Helical" evidence="5">
    <location>
        <begin position="460"/>
        <end position="483"/>
    </location>
</feature>
<dbReference type="RefSeq" id="WP_171185812.1">
    <property type="nucleotide sequence ID" value="NZ_WTPX01000043.1"/>
</dbReference>
<accession>A0ABX1VCE3</accession>
<evidence type="ECO:0000313" key="6">
    <source>
        <dbReference type="EMBL" id="NNJ25616.1"/>
    </source>
</evidence>
<evidence type="ECO:0000256" key="4">
    <source>
        <dbReference type="ARBA" id="ARBA00023136"/>
    </source>
</evidence>
<comment type="subcellular location">
    <subcellularLocation>
        <location evidence="1">Membrane</location>
        <topology evidence="1">Multi-pass membrane protein</topology>
    </subcellularLocation>
</comment>
<comment type="caution">
    <text evidence="6">The sequence shown here is derived from an EMBL/GenBank/DDBJ whole genome shotgun (WGS) entry which is preliminary data.</text>
</comment>
<evidence type="ECO:0000256" key="5">
    <source>
        <dbReference type="SAM" id="Phobius"/>
    </source>
</evidence>
<evidence type="ECO:0000256" key="3">
    <source>
        <dbReference type="ARBA" id="ARBA00022989"/>
    </source>
</evidence>
<protein>
    <recommendedName>
        <fullName evidence="8">ABC transmembrane type-1 domain-containing protein</fullName>
    </recommendedName>
</protein>
<name>A0ABX1VCE3_9PLAN</name>